<comment type="similarity">
    <text evidence="1">Belongs to the SIP oxidoreductase family.</text>
</comment>
<name>A0A0H3IF15_PECPM</name>
<dbReference type="GO" id="GO:0016491">
    <property type="term" value="F:oxidoreductase activity"/>
    <property type="evidence" value="ECO:0007669"/>
    <property type="project" value="InterPro"/>
</dbReference>
<dbReference type="PROSITE" id="PS51384">
    <property type="entry name" value="FAD_FR"/>
    <property type="match status" value="1"/>
</dbReference>
<dbReference type="AlphaFoldDB" id="A0A0H3IF15"/>
<dbReference type="SUPFAM" id="SSF63380">
    <property type="entry name" value="Riboflavin synthase domain-like"/>
    <property type="match status" value="1"/>
</dbReference>
<dbReference type="HOGENOM" id="CLU_040923_2_0_6"/>
<protein>
    <submittedName>
        <fullName evidence="3">Siderophore-interacting protein</fullName>
    </submittedName>
</protein>
<evidence type="ECO:0000256" key="1">
    <source>
        <dbReference type="ARBA" id="ARBA00035644"/>
    </source>
</evidence>
<evidence type="ECO:0000313" key="3">
    <source>
        <dbReference type="EMBL" id="AFI92691.1"/>
    </source>
</evidence>
<dbReference type="PATRIC" id="fig|1166016.3.peg.4708"/>
<dbReference type="PANTHER" id="PTHR30157:SF0">
    <property type="entry name" value="NADPH-DEPENDENT FERRIC-CHELATE REDUCTASE"/>
    <property type="match status" value="1"/>
</dbReference>
<dbReference type="PANTHER" id="PTHR30157">
    <property type="entry name" value="FERRIC REDUCTASE, NADPH-DEPENDENT"/>
    <property type="match status" value="1"/>
</dbReference>
<dbReference type="EMBL" id="CP003415">
    <property type="protein sequence ID" value="AFI92691.1"/>
    <property type="molecule type" value="Genomic_DNA"/>
</dbReference>
<evidence type="ECO:0000313" key="4">
    <source>
        <dbReference type="Proteomes" id="UP000008044"/>
    </source>
</evidence>
<dbReference type="Gene3D" id="3.40.50.80">
    <property type="entry name" value="Nucleotide-binding domain of ferredoxin-NADP reductase (FNR) module"/>
    <property type="match status" value="1"/>
</dbReference>
<dbReference type="InterPro" id="IPR017927">
    <property type="entry name" value="FAD-bd_FR_type"/>
</dbReference>
<evidence type="ECO:0000259" key="2">
    <source>
        <dbReference type="PROSITE" id="PS51384"/>
    </source>
</evidence>
<reference evidence="3 4" key="1">
    <citation type="journal article" date="2012" name="J. Bacteriol.">
        <title>Genome sequence of Pectobacterium sp. strain SCC3193.</title>
        <authorList>
            <person name="Koskinen J.P."/>
            <person name="Laine P."/>
            <person name="Niemi O."/>
            <person name="Nykyri J."/>
            <person name="Harjunpaa H."/>
            <person name="Auvinen P."/>
            <person name="Paulin L."/>
            <person name="Pirhonen M."/>
            <person name="Palva T."/>
            <person name="Holm L."/>
        </authorList>
    </citation>
    <scope>NUCLEOTIDE SEQUENCE [LARGE SCALE GENOMIC DNA]</scope>
    <source>
        <strain evidence="3 4">SCC3193</strain>
    </source>
</reference>
<sequence>MGFIPLTDFSLTKHIGFLTMSLANRTTSSAYRLFNVCLESKTLLSPSLVRCVFTGPEVRQMKLDAPDQRIKLLFASESGEQVPMAVSDTWYQDYLALPREHRPILRTYTLRSVSRESQQAAIDFVLHGDTGPASSWASHAKPGDALQIVAPNAEADGDSGGYEWTPHDGVEQVLLIADETALPAVMGILEQLAAQPSPPSVQAFLEVPKAADCVTSGDFPFAQIHWLPREETGSTIWGERLLAAVRQDVKIPASACTNCDETAQETPEDALLWERATAHRPFYAWAAGESSAIKRLRRYLLDERHLDKETINFMAYWSHR</sequence>
<dbReference type="CDD" id="cd06193">
    <property type="entry name" value="siderophore_interacting"/>
    <property type="match status" value="1"/>
</dbReference>
<dbReference type="Proteomes" id="UP000008044">
    <property type="component" value="Chromosome"/>
</dbReference>
<feature type="domain" description="FAD-binding FR-type" evidence="2">
    <location>
        <begin position="31"/>
        <end position="158"/>
    </location>
</feature>
<dbReference type="KEGG" id="pec:W5S_4645"/>
<dbReference type="InterPro" id="IPR017938">
    <property type="entry name" value="Riboflavin_synthase-like_b-brl"/>
</dbReference>
<organism evidence="3 4">
    <name type="scientific">Pectobacterium parmentieri</name>
    <dbReference type="NCBI Taxonomy" id="1905730"/>
    <lineage>
        <taxon>Bacteria</taxon>
        <taxon>Pseudomonadati</taxon>
        <taxon>Pseudomonadota</taxon>
        <taxon>Gammaproteobacteria</taxon>
        <taxon>Enterobacterales</taxon>
        <taxon>Pectobacteriaceae</taxon>
        <taxon>Pectobacterium</taxon>
    </lineage>
</organism>
<gene>
    <name evidence="3" type="ordered locus">W5S_4645</name>
</gene>
<dbReference type="STRING" id="1905730.W5S_4645"/>
<dbReference type="InterPro" id="IPR007037">
    <property type="entry name" value="SIP_rossman_dom"/>
</dbReference>
<dbReference type="Gene3D" id="2.40.30.10">
    <property type="entry name" value="Translation factors"/>
    <property type="match status" value="1"/>
</dbReference>
<dbReference type="eggNOG" id="COG2375">
    <property type="taxonomic scope" value="Bacteria"/>
</dbReference>
<dbReference type="Pfam" id="PF04954">
    <property type="entry name" value="SIP"/>
    <property type="match status" value="1"/>
</dbReference>
<accession>A0A0H3IF15</accession>
<proteinExistence type="inferred from homology"/>
<dbReference type="InterPro" id="IPR039261">
    <property type="entry name" value="FNR_nucleotide-bd"/>
</dbReference>
<dbReference type="InterPro" id="IPR039374">
    <property type="entry name" value="SIP_fam"/>
</dbReference>
<dbReference type="Pfam" id="PF08021">
    <property type="entry name" value="FAD_binding_9"/>
    <property type="match status" value="1"/>
</dbReference>
<dbReference type="InterPro" id="IPR013113">
    <property type="entry name" value="SIP_FAD-bd"/>
</dbReference>